<dbReference type="AlphaFoldDB" id="A0A7G1PEE4"/>
<sequence>MGGADGYAEAGREAGKGVVAAQVHECDERTPVRRELAPPVTLAVTMSIVTHSTKA</sequence>
<protein>
    <submittedName>
        <fullName evidence="1">Uncharacterized protein</fullName>
    </submittedName>
</protein>
<keyword evidence="2" id="KW-1185">Reference proteome</keyword>
<dbReference type="KEGG" id="sgm:GCM10017557_69860"/>
<dbReference type="Proteomes" id="UP000516444">
    <property type="component" value="Chromosome"/>
</dbReference>
<name>A0A7G1PEE4_9ACTN</name>
<evidence type="ECO:0000313" key="2">
    <source>
        <dbReference type="Proteomes" id="UP000516444"/>
    </source>
</evidence>
<dbReference type="EMBL" id="AP023440">
    <property type="protein sequence ID" value="BCL32127.1"/>
    <property type="molecule type" value="Genomic_DNA"/>
</dbReference>
<organism evidence="1 2">
    <name type="scientific">Streptomyces aurantiacus</name>
    <dbReference type="NCBI Taxonomy" id="47760"/>
    <lineage>
        <taxon>Bacteria</taxon>
        <taxon>Bacillati</taxon>
        <taxon>Actinomycetota</taxon>
        <taxon>Actinomycetes</taxon>
        <taxon>Kitasatosporales</taxon>
        <taxon>Streptomycetaceae</taxon>
        <taxon>Streptomyces</taxon>
        <taxon>Streptomyces aurantiacus group</taxon>
    </lineage>
</organism>
<accession>A0A7G1PEE4</accession>
<gene>
    <name evidence="1" type="ORF">GCM10017557_69860</name>
</gene>
<evidence type="ECO:0000313" key="1">
    <source>
        <dbReference type="EMBL" id="BCL32127.1"/>
    </source>
</evidence>
<reference evidence="1 2" key="1">
    <citation type="journal article" date="2014" name="Int. J. Syst. Evol. Microbiol.">
        <title>Complete genome sequence of Corynebacterium casei LMG S-19264T (=DSM 44701T), isolated from a smear-ripened cheese.</title>
        <authorList>
            <consortium name="US DOE Joint Genome Institute (JGI-PGF)"/>
            <person name="Walter F."/>
            <person name="Albersmeier A."/>
            <person name="Kalinowski J."/>
            <person name="Ruckert C."/>
        </authorList>
    </citation>
    <scope>NUCLEOTIDE SEQUENCE [LARGE SCALE GENOMIC DNA]</scope>
    <source>
        <strain evidence="1 2">JCM 4677</strain>
    </source>
</reference>
<proteinExistence type="predicted"/>